<organism evidence="1 2">
    <name type="scientific">Candidatus Wildermuthbacteria bacterium RIFCSPHIGHO2_02_FULL_45_25</name>
    <dbReference type="NCBI Taxonomy" id="1802450"/>
    <lineage>
        <taxon>Bacteria</taxon>
        <taxon>Candidatus Wildermuthiibacteriota</taxon>
    </lineage>
</organism>
<gene>
    <name evidence="1" type="ORF">A3C04_00545</name>
</gene>
<sequence length="107" mass="11678">MITYSFVFGKLKGSSYLLRTHGGWGKEKNLSAEKSVRPKVLGAKPKQACKKEGLGCGGGAANKNDRKFFGFAPRELVERGRGASVIRQNPADFVRNTFELCPTNTAK</sequence>
<comment type="caution">
    <text evidence="1">The sequence shown here is derived from an EMBL/GenBank/DDBJ whole genome shotgun (WGS) entry which is preliminary data.</text>
</comment>
<dbReference type="EMBL" id="MHTV01000027">
    <property type="protein sequence ID" value="OHA66631.1"/>
    <property type="molecule type" value="Genomic_DNA"/>
</dbReference>
<dbReference type="Proteomes" id="UP000178092">
    <property type="component" value="Unassembled WGS sequence"/>
</dbReference>
<evidence type="ECO:0000313" key="2">
    <source>
        <dbReference type="Proteomes" id="UP000178092"/>
    </source>
</evidence>
<accession>A0A1G2R3H2</accession>
<dbReference type="AlphaFoldDB" id="A0A1G2R3H2"/>
<reference evidence="1 2" key="1">
    <citation type="journal article" date="2016" name="Nat. Commun.">
        <title>Thousands of microbial genomes shed light on interconnected biogeochemical processes in an aquifer system.</title>
        <authorList>
            <person name="Anantharaman K."/>
            <person name="Brown C.T."/>
            <person name="Hug L.A."/>
            <person name="Sharon I."/>
            <person name="Castelle C.J."/>
            <person name="Probst A.J."/>
            <person name="Thomas B.C."/>
            <person name="Singh A."/>
            <person name="Wilkins M.J."/>
            <person name="Karaoz U."/>
            <person name="Brodie E.L."/>
            <person name="Williams K.H."/>
            <person name="Hubbard S.S."/>
            <person name="Banfield J.F."/>
        </authorList>
    </citation>
    <scope>NUCLEOTIDE SEQUENCE [LARGE SCALE GENOMIC DNA]</scope>
</reference>
<name>A0A1G2R3H2_9BACT</name>
<evidence type="ECO:0000313" key="1">
    <source>
        <dbReference type="EMBL" id="OHA66631.1"/>
    </source>
</evidence>
<proteinExistence type="predicted"/>
<protein>
    <submittedName>
        <fullName evidence="1">Uncharacterized protein</fullName>
    </submittedName>
</protein>